<organism evidence="3 4">
    <name type="scientific">Calidifontibacter indicus</name>
    <dbReference type="NCBI Taxonomy" id="419650"/>
    <lineage>
        <taxon>Bacteria</taxon>
        <taxon>Bacillati</taxon>
        <taxon>Actinomycetota</taxon>
        <taxon>Actinomycetes</taxon>
        <taxon>Micrococcales</taxon>
        <taxon>Dermacoccaceae</taxon>
        <taxon>Calidifontibacter</taxon>
    </lineage>
</organism>
<gene>
    <name evidence="3" type="ORF">DFJ65_0399</name>
</gene>
<dbReference type="Pfam" id="PF13280">
    <property type="entry name" value="WYL"/>
    <property type="match status" value="1"/>
</dbReference>
<dbReference type="OrthoDB" id="9807255at2"/>
<dbReference type="Proteomes" id="UP000256253">
    <property type="component" value="Unassembled WGS sequence"/>
</dbReference>
<dbReference type="Pfam" id="PF08279">
    <property type="entry name" value="HTH_11"/>
    <property type="match status" value="1"/>
</dbReference>
<evidence type="ECO:0000313" key="3">
    <source>
        <dbReference type="EMBL" id="REF29451.1"/>
    </source>
</evidence>
<dbReference type="PANTHER" id="PTHR34580">
    <property type="match status" value="1"/>
</dbReference>
<keyword evidence="4" id="KW-1185">Reference proteome</keyword>
<dbReference type="AlphaFoldDB" id="A0A3D9UXC3"/>
<evidence type="ECO:0000313" key="4">
    <source>
        <dbReference type="Proteomes" id="UP000256253"/>
    </source>
</evidence>
<feature type="domain" description="Helix-turn-helix type 11" evidence="1">
    <location>
        <begin position="14"/>
        <end position="65"/>
    </location>
</feature>
<dbReference type="SUPFAM" id="SSF46785">
    <property type="entry name" value="Winged helix' DNA-binding domain"/>
    <property type="match status" value="1"/>
</dbReference>
<dbReference type="PANTHER" id="PTHR34580:SF3">
    <property type="entry name" value="PROTEIN PAFB"/>
    <property type="match status" value="1"/>
</dbReference>
<comment type="caution">
    <text evidence="3">The sequence shown here is derived from an EMBL/GenBank/DDBJ whole genome shotgun (WGS) entry which is preliminary data.</text>
</comment>
<dbReference type="InterPro" id="IPR026881">
    <property type="entry name" value="WYL_dom"/>
</dbReference>
<dbReference type="InterPro" id="IPR036388">
    <property type="entry name" value="WH-like_DNA-bd_sf"/>
</dbReference>
<evidence type="ECO:0000259" key="2">
    <source>
        <dbReference type="Pfam" id="PF13280"/>
    </source>
</evidence>
<dbReference type="InterPro" id="IPR036390">
    <property type="entry name" value="WH_DNA-bd_sf"/>
</dbReference>
<proteinExistence type="predicted"/>
<dbReference type="InterPro" id="IPR028349">
    <property type="entry name" value="PafC-like"/>
</dbReference>
<dbReference type="EMBL" id="QTUA01000001">
    <property type="protein sequence ID" value="REF29451.1"/>
    <property type="molecule type" value="Genomic_DNA"/>
</dbReference>
<dbReference type="PROSITE" id="PS52050">
    <property type="entry name" value="WYL"/>
    <property type="match status" value="1"/>
</dbReference>
<dbReference type="InterPro" id="IPR051534">
    <property type="entry name" value="CBASS_pafABC_assoc_protein"/>
</dbReference>
<dbReference type="PIRSF" id="PIRSF016838">
    <property type="entry name" value="PafC"/>
    <property type="match status" value="1"/>
</dbReference>
<dbReference type="RefSeq" id="WP_115921568.1">
    <property type="nucleotide sequence ID" value="NZ_QTUA01000001.1"/>
</dbReference>
<name>A0A3D9UXC3_9MICO</name>
<accession>A0A3D9UXC3</accession>
<sequence length="326" mass="35233">MRDDTSPTSRALLTLELVQNRPGITGDEIAARLGVTSRAARRYVAILREAGIPVQSVSGPAGGYRPGRGVRPGPLMFTADEALGLVMAVLDGHHRPDDPHHPVGSALGKLLRSLPESVAAQAKTVRNTAAAAPDTGAARPDPSVTVDLVTACAEQVPVRIDYRTEAGNERVFDVEPWAVVVRHGRWYLLCHSREQEATRAYRVDRVARVTRGVGRVVPPAVLDPVRLLEEHLASGWDFEVEIEVHAPAVELQWLPRNLGRQVPEGEITRIVGTTSNAHSYAEMLALLPVPFVVIKGEEVRSAVEALGRRFLEASAQRVGESPAAGE</sequence>
<feature type="domain" description="WYL" evidence="2">
    <location>
        <begin position="147"/>
        <end position="210"/>
    </location>
</feature>
<evidence type="ECO:0000259" key="1">
    <source>
        <dbReference type="Pfam" id="PF08279"/>
    </source>
</evidence>
<reference evidence="3 4" key="1">
    <citation type="submission" date="2018-08" db="EMBL/GenBank/DDBJ databases">
        <title>Sequencing the genomes of 1000 actinobacteria strains.</title>
        <authorList>
            <person name="Klenk H.-P."/>
        </authorList>
    </citation>
    <scope>NUCLEOTIDE SEQUENCE [LARGE SCALE GENOMIC DNA]</scope>
    <source>
        <strain evidence="3 4">DSM 22967</strain>
    </source>
</reference>
<dbReference type="Gene3D" id="1.10.10.10">
    <property type="entry name" value="Winged helix-like DNA-binding domain superfamily/Winged helix DNA-binding domain"/>
    <property type="match status" value="1"/>
</dbReference>
<protein>
    <submittedName>
        <fullName evidence="3">Transcriptional regulator</fullName>
    </submittedName>
</protein>
<dbReference type="InterPro" id="IPR013196">
    <property type="entry name" value="HTH_11"/>
</dbReference>